<reference evidence="1 2" key="1">
    <citation type="submission" date="2018-11" db="EMBL/GenBank/DDBJ databases">
        <authorList>
            <consortium name="Pathogen Informatics"/>
        </authorList>
    </citation>
    <scope>NUCLEOTIDE SEQUENCE [LARGE SCALE GENOMIC DNA]</scope>
</reference>
<keyword evidence="2" id="KW-1185">Reference proteome</keyword>
<evidence type="ECO:0000313" key="2">
    <source>
        <dbReference type="Proteomes" id="UP000271889"/>
    </source>
</evidence>
<organism evidence="1 2">
    <name type="scientific">Cylicostephanus goldi</name>
    <name type="common">Nematode worm</name>
    <dbReference type="NCBI Taxonomy" id="71465"/>
    <lineage>
        <taxon>Eukaryota</taxon>
        <taxon>Metazoa</taxon>
        <taxon>Ecdysozoa</taxon>
        <taxon>Nematoda</taxon>
        <taxon>Chromadorea</taxon>
        <taxon>Rhabditida</taxon>
        <taxon>Rhabditina</taxon>
        <taxon>Rhabditomorpha</taxon>
        <taxon>Strongyloidea</taxon>
        <taxon>Strongylidae</taxon>
        <taxon>Cylicostephanus</taxon>
    </lineage>
</organism>
<proteinExistence type="predicted"/>
<name>A0A3P6RB61_CYLGO</name>
<accession>A0A3P6RB61</accession>
<dbReference type="AlphaFoldDB" id="A0A3P6RB61"/>
<gene>
    <name evidence="1" type="ORF">CGOC_LOCUS2533</name>
</gene>
<sequence>MPSRLLRSAATSGDPDCSPAKHCPVTTMPTPMRVQLCIPMHPTKPTRSILPTSMRPELQQLVPSCRFATHRRLLPAINDPAIIVPVPNWICTMR</sequence>
<evidence type="ECO:0000313" key="1">
    <source>
        <dbReference type="EMBL" id="VDK52943.1"/>
    </source>
</evidence>
<dbReference type="Proteomes" id="UP000271889">
    <property type="component" value="Unassembled WGS sequence"/>
</dbReference>
<dbReference type="EMBL" id="UYRV01005739">
    <property type="protein sequence ID" value="VDK52943.1"/>
    <property type="molecule type" value="Genomic_DNA"/>
</dbReference>
<protein>
    <submittedName>
        <fullName evidence="1">Uncharacterized protein</fullName>
    </submittedName>
</protein>